<accession>A0A977PXJ3</accession>
<dbReference type="AlphaFoldDB" id="A0A977PXJ3"/>
<dbReference type="EMBL" id="CP073041">
    <property type="protein sequence ID" value="UXE63176.1"/>
    <property type="molecule type" value="Genomic_DNA"/>
</dbReference>
<feature type="compositionally biased region" description="Gly residues" evidence="1">
    <location>
        <begin position="105"/>
        <end position="118"/>
    </location>
</feature>
<feature type="compositionally biased region" description="Low complexity" evidence="1">
    <location>
        <begin position="486"/>
        <end position="502"/>
    </location>
</feature>
<protein>
    <submittedName>
        <fullName evidence="2">Collagen-like protein</fullName>
    </submittedName>
</protein>
<proteinExistence type="predicted"/>
<name>A0A977PXJ3_9CYAN</name>
<gene>
    <name evidence="2" type="ORF">KA717_11240</name>
</gene>
<dbReference type="KEGG" id="wna:KA717_11240"/>
<feature type="compositionally biased region" description="Pro residues" evidence="1">
    <location>
        <begin position="503"/>
        <end position="519"/>
    </location>
</feature>
<feature type="region of interest" description="Disordered" evidence="1">
    <location>
        <begin position="67"/>
        <end position="122"/>
    </location>
</feature>
<sequence>MLCSPLRAIAAPTHSQNDDCFVVAQGTETQRFGSNGQNGTVGEAGKNALNADNLTVFADGSPLTLNLAGRDGENGQRGGDATAADCKNQPEQVSYDLRAPDGANGANGGNGGDGGNGGSISIYSTNPSNLRQIFVNAAGGKGGQPGAGGLGSQGCNCSKPYWTVETCSGNPGDPDYRCSTKEFRCFNGRSGVNGNAGLLGRDGLPGKLTLINLNKPLEPDRPSAAVTMATLKDQGFTLSKNRWETRQGAIALLAPGSVVVDEYLALIERTERSFLLIWNAPQAFSNFADRNLTLTLNDQQEINVTLPSDIWWEGTTQKRNAVTEFVVYNAILAGDATRLEEVALAGNGNDLKLILADRADKSNLIATKFKVKYSITQSDPRFRPVSDYSTKYTGDLPDDLVTINGDRFTLNIGQLPIPAEYLKPGLGVEIEVLATRTFSGYSANQKLVVTDIIGPARGVPMAPSVPQTPALPATAPFPSNAPTVPRIPTSPTLPISPTVPRMPTSPPLPTNPSSLPIPR</sequence>
<evidence type="ECO:0000313" key="2">
    <source>
        <dbReference type="EMBL" id="UXE63176.1"/>
    </source>
</evidence>
<keyword evidence="2" id="KW-0176">Collagen</keyword>
<feature type="region of interest" description="Disordered" evidence="1">
    <location>
        <begin position="464"/>
        <end position="519"/>
    </location>
</feature>
<organism evidence="2">
    <name type="scientific">Woronichinia naegeliana WA131</name>
    <dbReference type="NCBI Taxonomy" id="2824559"/>
    <lineage>
        <taxon>Bacteria</taxon>
        <taxon>Bacillati</taxon>
        <taxon>Cyanobacteriota</taxon>
        <taxon>Cyanophyceae</taxon>
        <taxon>Synechococcales</taxon>
        <taxon>Coelosphaeriaceae</taxon>
        <taxon>Woronichinia</taxon>
    </lineage>
</organism>
<dbReference type="Proteomes" id="UP001065613">
    <property type="component" value="Chromosome"/>
</dbReference>
<evidence type="ECO:0000256" key="1">
    <source>
        <dbReference type="SAM" id="MobiDB-lite"/>
    </source>
</evidence>
<reference evidence="2" key="1">
    <citation type="submission" date="2021-04" db="EMBL/GenBank/DDBJ databases">
        <title>Genome sequence of Woronichinia naegeliana from Washington state freshwater lake bloom.</title>
        <authorList>
            <person name="Dreher T.W."/>
        </authorList>
    </citation>
    <scope>NUCLEOTIDE SEQUENCE</scope>
    <source>
        <strain evidence="2">WA131</strain>
    </source>
</reference>